<keyword evidence="2" id="KW-1185">Reference proteome</keyword>
<dbReference type="Proteomes" id="UP001476282">
    <property type="component" value="Unassembled WGS sequence"/>
</dbReference>
<protein>
    <recommendedName>
        <fullName evidence="3">PEP-CTERM sorting domain-containing protein</fullName>
    </recommendedName>
</protein>
<dbReference type="EMBL" id="BAABRI010000021">
    <property type="protein sequence ID" value="GAA5484126.1"/>
    <property type="molecule type" value="Genomic_DNA"/>
</dbReference>
<organism evidence="1 2">
    <name type="scientific">Haloferula sargassicola</name>
    <dbReference type="NCBI Taxonomy" id="490096"/>
    <lineage>
        <taxon>Bacteria</taxon>
        <taxon>Pseudomonadati</taxon>
        <taxon>Verrucomicrobiota</taxon>
        <taxon>Verrucomicrobiia</taxon>
        <taxon>Verrucomicrobiales</taxon>
        <taxon>Verrucomicrobiaceae</taxon>
        <taxon>Haloferula</taxon>
    </lineage>
</organism>
<gene>
    <name evidence="1" type="ORF">Hsar01_03366</name>
</gene>
<evidence type="ECO:0008006" key="3">
    <source>
        <dbReference type="Google" id="ProtNLM"/>
    </source>
</evidence>
<sequence length="240" mass="25013">MKTETSYKVHQIKRIGAGAISAGLICGTSFSATLLEWNTYGNTGTETEETSVSNTTGLLSSTMTIGPGVTLTSSSDRFGGRSFYDSTTDSNPTTLNEAIADGEYIQFTVTPQSGYSYSVTDFSFIWDRSGTGPDSVALRSSGDNYASTLASASSLASGNTTVFTNLSFNLTSLTSATTFRLYAYGATSSAGNAGFDTSSNSPNIKLLGSVSAIPEPTGITSGALLAAGLFYRARPRGIKR</sequence>
<reference evidence="1 2" key="1">
    <citation type="submission" date="2024-02" db="EMBL/GenBank/DDBJ databases">
        <title>Haloferula sargassicola NBRC 104335.</title>
        <authorList>
            <person name="Ichikawa N."/>
            <person name="Katano-Makiyama Y."/>
            <person name="Hidaka K."/>
        </authorList>
    </citation>
    <scope>NUCLEOTIDE SEQUENCE [LARGE SCALE GENOMIC DNA]</scope>
    <source>
        <strain evidence="1 2">NBRC 104335</strain>
    </source>
</reference>
<accession>A0ABP9UUR5</accession>
<comment type="caution">
    <text evidence="1">The sequence shown here is derived from an EMBL/GenBank/DDBJ whole genome shotgun (WGS) entry which is preliminary data.</text>
</comment>
<evidence type="ECO:0000313" key="2">
    <source>
        <dbReference type="Proteomes" id="UP001476282"/>
    </source>
</evidence>
<evidence type="ECO:0000313" key="1">
    <source>
        <dbReference type="EMBL" id="GAA5484126.1"/>
    </source>
</evidence>
<proteinExistence type="predicted"/>
<name>A0ABP9UUR5_9BACT</name>